<gene>
    <name evidence="1" type="ORF">E2C01_096830</name>
</gene>
<organism evidence="1 2">
    <name type="scientific">Portunus trituberculatus</name>
    <name type="common">Swimming crab</name>
    <name type="synonym">Neptunus trituberculatus</name>
    <dbReference type="NCBI Taxonomy" id="210409"/>
    <lineage>
        <taxon>Eukaryota</taxon>
        <taxon>Metazoa</taxon>
        <taxon>Ecdysozoa</taxon>
        <taxon>Arthropoda</taxon>
        <taxon>Crustacea</taxon>
        <taxon>Multicrustacea</taxon>
        <taxon>Malacostraca</taxon>
        <taxon>Eumalacostraca</taxon>
        <taxon>Eucarida</taxon>
        <taxon>Decapoda</taxon>
        <taxon>Pleocyemata</taxon>
        <taxon>Brachyura</taxon>
        <taxon>Eubrachyura</taxon>
        <taxon>Portunoidea</taxon>
        <taxon>Portunidae</taxon>
        <taxon>Portuninae</taxon>
        <taxon>Portunus</taxon>
    </lineage>
</organism>
<reference evidence="1 2" key="1">
    <citation type="submission" date="2019-05" db="EMBL/GenBank/DDBJ databases">
        <title>Another draft genome of Portunus trituberculatus and its Hox gene families provides insights of decapod evolution.</title>
        <authorList>
            <person name="Jeong J.-H."/>
            <person name="Song I."/>
            <person name="Kim S."/>
            <person name="Choi T."/>
            <person name="Kim D."/>
            <person name="Ryu S."/>
            <person name="Kim W."/>
        </authorList>
    </citation>
    <scope>NUCLEOTIDE SEQUENCE [LARGE SCALE GENOMIC DNA]</scope>
    <source>
        <tissue evidence="1">Muscle</tissue>
    </source>
</reference>
<keyword evidence="2" id="KW-1185">Reference proteome</keyword>
<name>A0A5B7K2T0_PORTR</name>
<proteinExistence type="predicted"/>
<accession>A0A5B7K2T0</accession>
<dbReference type="AlphaFoldDB" id="A0A5B7K2T0"/>
<protein>
    <submittedName>
        <fullName evidence="1">Uncharacterized protein</fullName>
    </submittedName>
</protein>
<evidence type="ECO:0000313" key="2">
    <source>
        <dbReference type="Proteomes" id="UP000324222"/>
    </source>
</evidence>
<evidence type="ECO:0000313" key="1">
    <source>
        <dbReference type="EMBL" id="MPD01310.1"/>
    </source>
</evidence>
<dbReference type="EMBL" id="VSRR010126550">
    <property type="protein sequence ID" value="MPD01310.1"/>
    <property type="molecule type" value="Genomic_DNA"/>
</dbReference>
<comment type="caution">
    <text evidence="1">The sequence shown here is derived from an EMBL/GenBank/DDBJ whole genome shotgun (WGS) entry which is preliminary data.</text>
</comment>
<sequence length="159" mass="17536">MSDNKTSPHRGGTVVMVKNYLAQSAMNVDTSTADQSYLHEQSCLTNTDLTDIDLTDVDVLASNVANMLYECSEASQVPVAVANLVSGGNRWDRLLSDPDDTRVWKAIPSDEFKSYYETFCNPGIDDDFNYSNDSPYVPILDDVITVDELSSTSDSENET</sequence>
<dbReference type="Proteomes" id="UP000324222">
    <property type="component" value="Unassembled WGS sequence"/>
</dbReference>